<dbReference type="Proteomes" id="UP001595443">
    <property type="component" value="Unassembled WGS sequence"/>
</dbReference>
<gene>
    <name evidence="1" type="ORF">ACFOES_04570</name>
</gene>
<dbReference type="RefSeq" id="WP_377831995.1">
    <property type="nucleotide sequence ID" value="NZ_JBHRSK010000004.1"/>
</dbReference>
<proteinExistence type="predicted"/>
<comment type="caution">
    <text evidence="1">The sequence shown here is derived from an EMBL/GenBank/DDBJ whole genome shotgun (WGS) entry which is preliminary data.</text>
</comment>
<protein>
    <recommendedName>
        <fullName evidence="3">DUF3562 domain-containing protein</fullName>
    </recommendedName>
</protein>
<evidence type="ECO:0000313" key="1">
    <source>
        <dbReference type="EMBL" id="MFC2967359.1"/>
    </source>
</evidence>
<name>A0ABV7ADE7_9RHOB</name>
<sequence length="75" mass="8179">MSALEDLADALARDTLAAMDELGNDRLHEEIAQIIGASSPTLQEVYLTAMRYHLAEQRGRKALERKLAAARAAGE</sequence>
<evidence type="ECO:0008006" key="3">
    <source>
        <dbReference type="Google" id="ProtNLM"/>
    </source>
</evidence>
<organism evidence="1 2">
    <name type="scientific">Acidimangrovimonas pyrenivorans</name>
    <dbReference type="NCBI Taxonomy" id="2030798"/>
    <lineage>
        <taxon>Bacteria</taxon>
        <taxon>Pseudomonadati</taxon>
        <taxon>Pseudomonadota</taxon>
        <taxon>Alphaproteobacteria</taxon>
        <taxon>Rhodobacterales</taxon>
        <taxon>Paracoccaceae</taxon>
        <taxon>Acidimangrovimonas</taxon>
    </lineage>
</organism>
<evidence type="ECO:0000313" key="2">
    <source>
        <dbReference type="Proteomes" id="UP001595443"/>
    </source>
</evidence>
<accession>A0ABV7ADE7</accession>
<dbReference type="EMBL" id="JBHRSK010000004">
    <property type="protein sequence ID" value="MFC2967359.1"/>
    <property type="molecule type" value="Genomic_DNA"/>
</dbReference>
<keyword evidence="2" id="KW-1185">Reference proteome</keyword>
<reference evidence="2" key="1">
    <citation type="journal article" date="2019" name="Int. J. Syst. Evol. Microbiol.">
        <title>The Global Catalogue of Microorganisms (GCM) 10K type strain sequencing project: providing services to taxonomists for standard genome sequencing and annotation.</title>
        <authorList>
            <consortium name="The Broad Institute Genomics Platform"/>
            <consortium name="The Broad Institute Genome Sequencing Center for Infectious Disease"/>
            <person name="Wu L."/>
            <person name="Ma J."/>
        </authorList>
    </citation>
    <scope>NUCLEOTIDE SEQUENCE [LARGE SCALE GENOMIC DNA]</scope>
    <source>
        <strain evidence="2">KCTC 62192</strain>
    </source>
</reference>